<proteinExistence type="predicted"/>
<dbReference type="SUPFAM" id="SSF49899">
    <property type="entry name" value="Concanavalin A-like lectins/glucanases"/>
    <property type="match status" value="1"/>
</dbReference>
<keyword evidence="4" id="KW-0106">Calcium</keyword>
<evidence type="ECO:0000256" key="4">
    <source>
        <dbReference type="ARBA" id="ARBA00022837"/>
    </source>
</evidence>
<evidence type="ECO:0000313" key="7">
    <source>
        <dbReference type="EMBL" id="SVA57520.1"/>
    </source>
</evidence>
<evidence type="ECO:0000256" key="3">
    <source>
        <dbReference type="ARBA" id="ARBA00022729"/>
    </source>
</evidence>
<dbReference type="Pfam" id="PF13385">
    <property type="entry name" value="Laminin_G_3"/>
    <property type="match status" value="1"/>
</dbReference>
<keyword evidence="2" id="KW-0479">Metal-binding</keyword>
<dbReference type="InterPro" id="IPR013320">
    <property type="entry name" value="ConA-like_dom_sf"/>
</dbReference>
<evidence type="ECO:0000256" key="1">
    <source>
        <dbReference type="ARBA" id="ARBA00001913"/>
    </source>
</evidence>
<feature type="non-terminal residue" evidence="7">
    <location>
        <position position="1045"/>
    </location>
</feature>
<accession>A0A381WYK0</accession>
<dbReference type="InterPro" id="IPR006558">
    <property type="entry name" value="LamG-like"/>
</dbReference>
<evidence type="ECO:0000259" key="6">
    <source>
        <dbReference type="SMART" id="SM00560"/>
    </source>
</evidence>
<dbReference type="GO" id="GO:0046872">
    <property type="term" value="F:metal ion binding"/>
    <property type="evidence" value="ECO:0007669"/>
    <property type="project" value="UniProtKB-KW"/>
</dbReference>
<dbReference type="AlphaFoldDB" id="A0A381WYK0"/>
<protein>
    <recommendedName>
        <fullName evidence="6">LamG-like jellyroll fold domain-containing protein</fullName>
    </recommendedName>
</protein>
<reference evidence="7" key="1">
    <citation type="submission" date="2018-05" db="EMBL/GenBank/DDBJ databases">
        <authorList>
            <person name="Lanie J.A."/>
            <person name="Ng W.-L."/>
            <person name="Kazmierczak K.M."/>
            <person name="Andrzejewski T.M."/>
            <person name="Davidsen T.M."/>
            <person name="Wayne K.J."/>
            <person name="Tettelin H."/>
            <person name="Glass J.I."/>
            <person name="Rusch D."/>
            <person name="Podicherti R."/>
            <person name="Tsui H.-C.T."/>
            <person name="Winkler M.E."/>
        </authorList>
    </citation>
    <scope>NUCLEOTIDE SEQUENCE</scope>
</reference>
<dbReference type="SMART" id="SM00560">
    <property type="entry name" value="LamGL"/>
    <property type="match status" value="1"/>
</dbReference>
<evidence type="ECO:0000256" key="2">
    <source>
        <dbReference type="ARBA" id="ARBA00022723"/>
    </source>
</evidence>
<gene>
    <name evidence="7" type="ORF">METZ01_LOCUS110374</name>
</gene>
<name>A0A381WYK0_9ZZZZ</name>
<keyword evidence="3" id="KW-0732">Signal</keyword>
<keyword evidence="5" id="KW-1015">Disulfide bond</keyword>
<dbReference type="EMBL" id="UINC01013286">
    <property type="protein sequence ID" value="SVA57520.1"/>
    <property type="molecule type" value="Genomic_DNA"/>
</dbReference>
<dbReference type="Gene3D" id="2.60.120.200">
    <property type="match status" value="1"/>
</dbReference>
<dbReference type="PANTHER" id="PTHR19277:SF125">
    <property type="entry name" value="B6"/>
    <property type="match status" value="1"/>
</dbReference>
<feature type="domain" description="LamG-like jellyroll fold" evidence="6">
    <location>
        <begin position="191"/>
        <end position="333"/>
    </location>
</feature>
<dbReference type="InterPro" id="IPR051360">
    <property type="entry name" value="Neuronal_Pentraxin_Related"/>
</dbReference>
<organism evidence="7">
    <name type="scientific">marine metagenome</name>
    <dbReference type="NCBI Taxonomy" id="408172"/>
    <lineage>
        <taxon>unclassified sequences</taxon>
        <taxon>metagenomes</taxon>
        <taxon>ecological metagenomes</taxon>
    </lineage>
</organism>
<evidence type="ECO:0000256" key="5">
    <source>
        <dbReference type="ARBA" id="ARBA00023157"/>
    </source>
</evidence>
<comment type="cofactor">
    <cofactor evidence="1">
        <name>Ca(2+)</name>
        <dbReference type="ChEBI" id="CHEBI:29108"/>
    </cofactor>
</comment>
<sequence length="1045" mass="112671">MIKRIPQLLILIAFLPQLRGQGGGQGYGDMVIMEIPFTHIDSLLVGGNNNWDFSNYNGAPPPGADNEDYAFTLNVYDTVTIDISVCNPITHFDTMLGVFRKTPDSTYVDSNLVCLFPHAPGGNAAVDCFGEDTFACTEAIGGPGTEYPDIPDRKSIIYGYELTPDINKALEFDGTDDYVDLGVVTSNLSSADFTIEAWLKTTSTNGQGILVKNDGDGNWETGEKAFYINGGGFPAFVGFGNDYINCNTSINDGLWHHVVVVWNYSGSGSDGEGRIYVDGVDCTENVSYAANNEDVAGNQITIGAPNYQAGEAPNYFFGQIDEIALWDTELSAAEVAEIYNNGIPRNANINVGSYISSSSLVAYWRFNEESGNTVQDVSINSNTGIINGGASRVANGITVADYYIVVDTYREVAINPDPPSDFMINVWYTVPPFITGFTLEESNNYVDITINESTYSSETPWDNATPLDQGDFTISNIQLNGGNAGSIAINGISNTNGEALQGGELTVRLNLNIQNQPSGVETFEIKPVNSTSIYDGGASAMIDTSSSGVITLNGAGVMILESILEDDNRYITITFNDTVYSNQAANQPLNPTDFDLIFNQNANAGGNATNVTIDSLKNSAGENFTGGLNILRIYLTITNIPSGDEQFKIKPRTNSSIYNKYSVAMQESAATGNVFLKDKLAPSIIGTNIQANNNLSFTSSERLYKTTNQSDEVDEGNFLFDFNNNGGTAQNITINSVTTPQPSSTEYIYTLNLEIDPLPSGVETVYFYPNQAAVIYDGNGNLLADSTELVTLIDKVPPILEPQNSSLDESNIFVILTFTEGLYGDTNGNPVTTTDFIANIITPDNTTTATITSVLRLTGVVLSGGETSIKVNISYDNPASGSEIMEIQPQDNQVFDRAENAVIGSTNAWTVTLNDVLAPSVTFIPENNGLIYPDDSIKVTLSENVRLLNDADVTNANIGDQITLDYIDGNEESISVSATIENNVITIRTPGGDLGELRHVRVSILDGLEDFADNQMEIHTANFTVRDITPPVINTQVSSIITSNA</sequence>
<dbReference type="PANTHER" id="PTHR19277">
    <property type="entry name" value="PENTRAXIN"/>
    <property type="match status" value="1"/>
</dbReference>